<proteinExistence type="predicted"/>
<protein>
    <submittedName>
        <fullName evidence="2">Glutamine amidotransferase</fullName>
    </submittedName>
</protein>
<dbReference type="Proteomes" id="UP001160130">
    <property type="component" value="Unassembled WGS sequence"/>
</dbReference>
<dbReference type="EMBL" id="JARXVE010000005">
    <property type="protein sequence ID" value="MDH6197021.1"/>
    <property type="molecule type" value="Genomic_DNA"/>
</dbReference>
<evidence type="ECO:0000313" key="2">
    <source>
        <dbReference type="EMBL" id="MDH6197021.1"/>
    </source>
</evidence>
<organism evidence="2 3">
    <name type="scientific">Mycolicibacterium frederiksbergense</name>
    <dbReference type="NCBI Taxonomy" id="117567"/>
    <lineage>
        <taxon>Bacteria</taxon>
        <taxon>Bacillati</taxon>
        <taxon>Actinomycetota</taxon>
        <taxon>Actinomycetes</taxon>
        <taxon>Mycobacteriales</taxon>
        <taxon>Mycobacteriaceae</taxon>
        <taxon>Mycolicibacterium</taxon>
    </lineage>
</organism>
<evidence type="ECO:0000256" key="1">
    <source>
        <dbReference type="SAM" id="MobiDB-lite"/>
    </source>
</evidence>
<gene>
    <name evidence="2" type="ORF">M2272_003674</name>
</gene>
<sequence length="271" mass="28394">MSNPVILRTEVEPSDMRTREPGRPHIAVLVSLNFPGLTAPVAALQRRFTRTALAALAELDASFELVDTSEPGSVDVVVDADGLLVLGGGDIAAVCYGGPDGPVPNAYGVDEQADRVSLRMIQAYIDADRPVLGICRGSQLINVCYGGTIIADITDYQLHRGQPGEHLFIDEKVEVAAGTRLAAILGAGPIVVRSGHHQAVDAVADELVVAARALDGIVEGVEHPTDWVLGVQFHPEDDDGPLAPLYKLFAGFLAASGQPSAPTDQPGLGAQ</sequence>
<feature type="region of interest" description="Disordered" evidence="1">
    <location>
        <begin position="1"/>
        <end position="20"/>
    </location>
</feature>
<name>A0ABT6L256_9MYCO</name>
<accession>A0ABT6L256</accession>
<keyword evidence="3" id="KW-1185">Reference proteome</keyword>
<dbReference type="RefSeq" id="WP_280833605.1">
    <property type="nucleotide sequence ID" value="NZ_JARXVE010000005.1"/>
</dbReference>
<feature type="compositionally biased region" description="Basic and acidic residues" evidence="1">
    <location>
        <begin position="9"/>
        <end position="20"/>
    </location>
</feature>
<dbReference type="Gene3D" id="3.40.50.880">
    <property type="match status" value="1"/>
</dbReference>
<keyword evidence="2" id="KW-0315">Glutamine amidotransferase</keyword>
<dbReference type="PROSITE" id="PS51273">
    <property type="entry name" value="GATASE_TYPE_1"/>
    <property type="match status" value="1"/>
</dbReference>
<evidence type="ECO:0000313" key="3">
    <source>
        <dbReference type="Proteomes" id="UP001160130"/>
    </source>
</evidence>
<dbReference type="InterPro" id="IPR029062">
    <property type="entry name" value="Class_I_gatase-like"/>
</dbReference>
<reference evidence="2 3" key="1">
    <citation type="submission" date="2023-04" db="EMBL/GenBank/DDBJ databases">
        <title>Forest soil microbial communities from Buena Vista Peninsula, Colon Province, Panama.</title>
        <authorList>
            <person name="Bouskill N."/>
        </authorList>
    </citation>
    <scope>NUCLEOTIDE SEQUENCE [LARGE SCALE GENOMIC DNA]</scope>
    <source>
        <strain evidence="2 3">AC80</strain>
    </source>
</reference>
<dbReference type="SUPFAM" id="SSF52317">
    <property type="entry name" value="Class I glutamine amidotransferase-like"/>
    <property type="match status" value="1"/>
</dbReference>
<comment type="caution">
    <text evidence="2">The sequence shown here is derived from an EMBL/GenBank/DDBJ whole genome shotgun (WGS) entry which is preliminary data.</text>
</comment>
<dbReference type="InterPro" id="IPR011697">
    <property type="entry name" value="Peptidase_C26"/>
</dbReference>
<dbReference type="InterPro" id="IPR044668">
    <property type="entry name" value="PuuD-like"/>
</dbReference>
<dbReference type="PANTHER" id="PTHR43235">
    <property type="entry name" value="GLUTAMINE AMIDOTRANSFERASE PB2B2.05-RELATED"/>
    <property type="match status" value="1"/>
</dbReference>
<dbReference type="Pfam" id="PF07722">
    <property type="entry name" value="Peptidase_C26"/>
    <property type="match status" value="1"/>
</dbReference>
<dbReference type="PANTHER" id="PTHR43235:SF1">
    <property type="entry name" value="GLUTAMINE AMIDOTRANSFERASE PB2B2.05-RELATED"/>
    <property type="match status" value="1"/>
</dbReference>